<evidence type="ECO:0000313" key="1">
    <source>
        <dbReference type="EMBL" id="MDG3586041.1"/>
    </source>
</evidence>
<dbReference type="EMBL" id="JAPMUA010000003">
    <property type="protein sequence ID" value="MDG3586041.1"/>
    <property type="molecule type" value="Genomic_DNA"/>
</dbReference>
<gene>
    <name evidence="1" type="ORF">OSR52_09185</name>
</gene>
<evidence type="ECO:0000313" key="2">
    <source>
        <dbReference type="Proteomes" id="UP001153642"/>
    </source>
</evidence>
<proteinExistence type="predicted"/>
<dbReference type="Proteomes" id="UP001153642">
    <property type="component" value="Unassembled WGS sequence"/>
</dbReference>
<dbReference type="InterPro" id="IPR035093">
    <property type="entry name" value="RelE/ParE_toxin_dom_sf"/>
</dbReference>
<organism evidence="1 2">
    <name type="scientific">Galbibacter pacificus</name>
    <dbReference type="NCBI Taxonomy" id="2996052"/>
    <lineage>
        <taxon>Bacteria</taxon>
        <taxon>Pseudomonadati</taxon>
        <taxon>Bacteroidota</taxon>
        <taxon>Flavobacteriia</taxon>
        <taxon>Flavobacteriales</taxon>
        <taxon>Flavobacteriaceae</taxon>
        <taxon>Galbibacter</taxon>
    </lineage>
</organism>
<reference evidence="1" key="1">
    <citation type="submission" date="2022-11" db="EMBL/GenBank/DDBJ databases">
        <title>High-quality draft genome sequence of Galbibacter sp. strain CMA-7.</title>
        <authorList>
            <person name="Wei L."/>
            <person name="Dong C."/>
            <person name="Shao Z."/>
        </authorList>
    </citation>
    <scope>NUCLEOTIDE SEQUENCE</scope>
    <source>
        <strain evidence="1">CMA-7</strain>
    </source>
</reference>
<accession>A0ABT6FSG1</accession>
<comment type="caution">
    <text evidence="1">The sequence shown here is derived from an EMBL/GenBank/DDBJ whole genome shotgun (WGS) entry which is preliminary data.</text>
</comment>
<dbReference type="Gene3D" id="3.30.2310.20">
    <property type="entry name" value="RelE-like"/>
    <property type="match status" value="1"/>
</dbReference>
<protein>
    <submittedName>
        <fullName evidence="1">Type II toxin-antitoxin system RelE/ParE family toxin</fullName>
    </submittedName>
</protein>
<sequence>MYQIVWSIHAQHTYLDIIEQIFSNWNIDIVERFENQTYEVIDTLRTQPFLGKTSDFEGLHKYVINTRVSLVYRVNSNTIELVTFIFNKSDHIF</sequence>
<dbReference type="RefSeq" id="WP_277900045.1">
    <property type="nucleotide sequence ID" value="NZ_JAPMUA010000003.1"/>
</dbReference>
<keyword evidence="2" id="KW-1185">Reference proteome</keyword>
<name>A0ABT6FSG1_9FLAO</name>